<dbReference type="PANTHER" id="PTHR30518">
    <property type="entry name" value="ENDOLYTIC MUREIN TRANSGLYCOSYLASE"/>
    <property type="match status" value="1"/>
</dbReference>
<comment type="catalytic activity">
    <reaction evidence="7">
        <text>a peptidoglycan chain = a peptidoglycan chain with N-acetyl-1,6-anhydromuramyl-[peptide] at the reducing end + a peptidoglycan chain with N-acetylglucosamine at the non-reducing end.</text>
        <dbReference type="EC" id="4.2.2.29"/>
    </reaction>
</comment>
<keyword evidence="2 7" id="KW-0812">Transmembrane</keyword>
<dbReference type="GO" id="GO:0009252">
    <property type="term" value="P:peptidoglycan biosynthetic process"/>
    <property type="evidence" value="ECO:0007669"/>
    <property type="project" value="UniProtKB-UniRule"/>
</dbReference>
<dbReference type="EMBL" id="MEZV01000043">
    <property type="protein sequence ID" value="OGD66180.1"/>
    <property type="molecule type" value="Genomic_DNA"/>
</dbReference>
<keyword evidence="5 7" id="KW-0456">Lyase</keyword>
<keyword evidence="1 7" id="KW-1003">Cell membrane</keyword>
<evidence type="ECO:0000256" key="3">
    <source>
        <dbReference type="ARBA" id="ARBA00022989"/>
    </source>
</evidence>
<dbReference type="PANTHER" id="PTHR30518:SF2">
    <property type="entry name" value="ENDOLYTIC MUREIN TRANSGLYCOSYLASE"/>
    <property type="match status" value="1"/>
</dbReference>
<gene>
    <name evidence="7" type="primary">mltG</name>
    <name evidence="8" type="ORF">A3F08_02505</name>
</gene>
<comment type="similarity">
    <text evidence="7">Belongs to the transglycosylase MltG family.</text>
</comment>
<sequence length="309" mass="35461">MKKPFLITIIVLLIIIIGITWYFYYNLRVPAGSSNQNRAFEIIEDEGSIEIASNLKEKGFIKSPWFFVAYVKYKKVSLLPGIYYLRQNMTLNEIVEPISKGNVQEYKITIPEGWRITQIDEYLAKNKIIKSGEFSKAAKDKEGYLFPDTYRISIQSTAVDIIKKMEDNFNERTINNKLSKEQLIIASIVEREAKKDEDRAKIAGIYYSRLTINMKLEADPTVQYAKGDWELLASSDLWSVISPYNTYLNKGLPPTPICNPGLKSINAAINPEKSDYYYFFHLKDGLAVFSKTANEHQVNLEKYASQIAN</sequence>
<dbReference type="GO" id="GO:0005886">
    <property type="term" value="C:plasma membrane"/>
    <property type="evidence" value="ECO:0007669"/>
    <property type="project" value="UniProtKB-SubCell"/>
</dbReference>
<evidence type="ECO:0000256" key="1">
    <source>
        <dbReference type="ARBA" id="ARBA00022475"/>
    </source>
</evidence>
<comment type="function">
    <text evidence="7">Functions as a peptidoglycan terminase that cleaves nascent peptidoglycan strands endolytically to terminate their elongation.</text>
</comment>
<keyword evidence="4 7" id="KW-0472">Membrane</keyword>
<dbReference type="AlphaFoldDB" id="A0A1F5EFV3"/>
<dbReference type="Proteomes" id="UP000176451">
    <property type="component" value="Unassembled WGS sequence"/>
</dbReference>
<evidence type="ECO:0000256" key="4">
    <source>
        <dbReference type="ARBA" id="ARBA00023136"/>
    </source>
</evidence>
<evidence type="ECO:0000256" key="7">
    <source>
        <dbReference type="HAMAP-Rule" id="MF_02065"/>
    </source>
</evidence>
<name>A0A1F5EFV3_9BACT</name>
<dbReference type="Pfam" id="PF02618">
    <property type="entry name" value="YceG"/>
    <property type="match status" value="1"/>
</dbReference>
<keyword evidence="6 7" id="KW-0961">Cell wall biogenesis/degradation</keyword>
<evidence type="ECO:0000256" key="6">
    <source>
        <dbReference type="ARBA" id="ARBA00023316"/>
    </source>
</evidence>
<accession>A0A1F5EFV3</accession>
<dbReference type="GO" id="GO:0071555">
    <property type="term" value="P:cell wall organization"/>
    <property type="evidence" value="ECO:0007669"/>
    <property type="project" value="UniProtKB-KW"/>
</dbReference>
<dbReference type="InterPro" id="IPR003770">
    <property type="entry name" value="MLTG-like"/>
</dbReference>
<dbReference type="HAMAP" id="MF_02065">
    <property type="entry name" value="MltG"/>
    <property type="match status" value="1"/>
</dbReference>
<evidence type="ECO:0000256" key="5">
    <source>
        <dbReference type="ARBA" id="ARBA00023239"/>
    </source>
</evidence>
<feature type="transmembrane region" description="Helical" evidence="7">
    <location>
        <begin position="5"/>
        <end position="25"/>
    </location>
</feature>
<proteinExistence type="inferred from homology"/>
<comment type="caution">
    <text evidence="8">The sequence shown here is derived from an EMBL/GenBank/DDBJ whole genome shotgun (WGS) entry which is preliminary data.</text>
</comment>
<reference evidence="8 9" key="1">
    <citation type="journal article" date="2016" name="Nat. Commun.">
        <title>Thousands of microbial genomes shed light on interconnected biogeochemical processes in an aquifer system.</title>
        <authorList>
            <person name="Anantharaman K."/>
            <person name="Brown C.T."/>
            <person name="Hug L.A."/>
            <person name="Sharon I."/>
            <person name="Castelle C.J."/>
            <person name="Probst A.J."/>
            <person name="Thomas B.C."/>
            <person name="Singh A."/>
            <person name="Wilkins M.J."/>
            <person name="Karaoz U."/>
            <person name="Brodie E.L."/>
            <person name="Williams K.H."/>
            <person name="Hubbard S.S."/>
            <person name="Banfield J.F."/>
        </authorList>
    </citation>
    <scope>NUCLEOTIDE SEQUENCE [LARGE SCALE GENOMIC DNA]</scope>
</reference>
<organism evidence="8 9">
    <name type="scientific">Candidatus Berkelbacteria bacterium RIFCSPHIGHO2_12_FULL_36_9</name>
    <dbReference type="NCBI Taxonomy" id="1797469"/>
    <lineage>
        <taxon>Bacteria</taxon>
        <taxon>Candidatus Berkelbacteria</taxon>
    </lineage>
</organism>
<feature type="site" description="Important for catalytic activity" evidence="7">
    <location>
        <position position="192"/>
    </location>
</feature>
<dbReference type="CDD" id="cd08010">
    <property type="entry name" value="MltG_like"/>
    <property type="match status" value="1"/>
</dbReference>
<protein>
    <recommendedName>
        <fullName evidence="7">Endolytic murein transglycosylase</fullName>
        <ecNumber evidence="7">4.2.2.29</ecNumber>
    </recommendedName>
    <alternativeName>
        <fullName evidence="7">Peptidoglycan lytic transglycosylase</fullName>
    </alternativeName>
    <alternativeName>
        <fullName evidence="7">Peptidoglycan polymerization terminase</fullName>
    </alternativeName>
</protein>
<evidence type="ECO:0000313" key="9">
    <source>
        <dbReference type="Proteomes" id="UP000176451"/>
    </source>
</evidence>
<dbReference type="GO" id="GO:0008932">
    <property type="term" value="F:lytic endotransglycosylase activity"/>
    <property type="evidence" value="ECO:0007669"/>
    <property type="project" value="UniProtKB-UniRule"/>
</dbReference>
<evidence type="ECO:0000313" key="8">
    <source>
        <dbReference type="EMBL" id="OGD66180.1"/>
    </source>
</evidence>
<evidence type="ECO:0000256" key="2">
    <source>
        <dbReference type="ARBA" id="ARBA00022692"/>
    </source>
</evidence>
<keyword evidence="3 7" id="KW-1133">Transmembrane helix</keyword>
<dbReference type="STRING" id="1797469.A3F08_02505"/>
<dbReference type="EC" id="4.2.2.29" evidence="7"/>
<dbReference type="Gene3D" id="3.30.1490.480">
    <property type="entry name" value="Endolytic murein transglycosylase"/>
    <property type="match status" value="2"/>
</dbReference>
<dbReference type="NCBIfam" id="TIGR00247">
    <property type="entry name" value="endolytic transglycosylase MltG"/>
    <property type="match status" value="1"/>
</dbReference>
<comment type="subcellular location">
    <subcellularLocation>
        <location evidence="7">Cell membrane</location>
        <topology evidence="7">Single-pass membrane protein</topology>
    </subcellularLocation>
</comment>